<dbReference type="PATRIC" id="fig|1360.107.peg.769"/>
<gene>
    <name evidence="1" type="ORF">M20_2594</name>
</gene>
<evidence type="ECO:0000313" key="1">
    <source>
        <dbReference type="EMBL" id="KSU17653.1"/>
    </source>
</evidence>
<name>A0A0V8D801_LACLL</name>
<organism evidence="1 2">
    <name type="scientific">Lactococcus lactis subsp. lactis</name>
    <name type="common">Streptococcus lactis</name>
    <dbReference type="NCBI Taxonomy" id="1360"/>
    <lineage>
        <taxon>Bacteria</taxon>
        <taxon>Bacillati</taxon>
        <taxon>Bacillota</taxon>
        <taxon>Bacilli</taxon>
        <taxon>Lactobacillales</taxon>
        <taxon>Streptococcaceae</taxon>
        <taxon>Lactococcus</taxon>
    </lineage>
</organism>
<protein>
    <submittedName>
        <fullName evidence="1">Uncharacterized protein</fullName>
    </submittedName>
</protein>
<accession>A0A0V8D801</accession>
<proteinExistence type="predicted"/>
<reference evidence="2" key="1">
    <citation type="submission" date="2015-10" db="EMBL/GenBank/DDBJ databases">
        <title>Draft Genome Sequences of 11 Lactococcus lactis subspecies cremoris strains.</title>
        <authorList>
            <person name="Wels M."/>
            <person name="Backus L."/>
            <person name="Boekhorst J."/>
            <person name="Dijkstra A."/>
            <person name="Beerthuizen M."/>
            <person name="Kelly W."/>
            <person name="Siezen R."/>
            <person name="Bachmann H."/>
            <person name="Van Hijum S."/>
        </authorList>
    </citation>
    <scope>NUCLEOTIDE SEQUENCE [LARGE SCALE GENOMIC DNA]</scope>
    <source>
        <strain evidence="2">M20</strain>
    </source>
</reference>
<dbReference type="AlphaFoldDB" id="A0A0V8D801"/>
<dbReference type="EMBL" id="LKLU01000142">
    <property type="protein sequence ID" value="KSU17653.1"/>
    <property type="molecule type" value="Genomic_DNA"/>
</dbReference>
<dbReference type="RefSeq" id="WP_161934707.1">
    <property type="nucleotide sequence ID" value="NZ_LKLQ01000037.1"/>
</dbReference>
<evidence type="ECO:0000313" key="2">
    <source>
        <dbReference type="Proteomes" id="UP000053719"/>
    </source>
</evidence>
<comment type="caution">
    <text evidence="1">The sequence shown here is derived from an EMBL/GenBank/DDBJ whole genome shotgun (WGS) entry which is preliminary data.</text>
</comment>
<dbReference type="Proteomes" id="UP000053719">
    <property type="component" value="Unassembled WGS sequence"/>
</dbReference>
<sequence length="50" mass="5633">MTDEKKTLTSKDFGLNLTELPKEKQGQLEKSLSILVQAARESIQKSKKRG</sequence>